<dbReference type="InParanoid" id="A0A409W3Z2"/>
<name>A0A409W3Z2_9AGAR</name>
<gene>
    <name evidence="1" type="ORF">CVT26_015218</name>
</gene>
<evidence type="ECO:0000313" key="2">
    <source>
        <dbReference type="Proteomes" id="UP000284706"/>
    </source>
</evidence>
<sequence>MATELLPELIDLVIERLADISNQDERTKALSSAALVSRALRYQAHRYLFAKVILATSSVPPRLPSHVVKRLQSLCDLMCADPNTTMTGVASYISTFEVYISGSFYESSNRGQAYLKPTTTILKKIFKTGTSPCSLSLSFPLNYASPARWPKYPDLMVPLLEICKNPRLVSLHLSYIADVPLDLLKDSSVKHLSLERISIGPQRSISSMEQTSEFTEHLESLSTDLSYARVTAPDSLHDNRILYFPCSLSKLKFLNIDLHFSDDFRLKSVATMLDASSSTLTGLAISLQAGSSMFFFKSVLQAILFINPPSASLGPESRILRLRDLIALKKLLLKSYTVLSKSTTTSILADFSAVLNVEQDGLPEALEKLQISFTIDFDSHRFKDDPDPALTDLHRNVHELDLFLSRICRLSRLRSLTISVSVPVTRIFGPPPVDILEKYRMALFTAFANIRTLNFLEFEVITTSASWC</sequence>
<comment type="caution">
    <text evidence="1">The sequence shown here is derived from an EMBL/GenBank/DDBJ whole genome shotgun (WGS) entry which is preliminary data.</text>
</comment>
<keyword evidence="2" id="KW-1185">Reference proteome</keyword>
<dbReference type="AlphaFoldDB" id="A0A409W3Z2"/>
<proteinExistence type="predicted"/>
<reference evidence="1 2" key="1">
    <citation type="journal article" date="2018" name="Evol. Lett.">
        <title>Horizontal gene cluster transfer increased hallucinogenic mushroom diversity.</title>
        <authorList>
            <person name="Reynolds H.T."/>
            <person name="Vijayakumar V."/>
            <person name="Gluck-Thaler E."/>
            <person name="Korotkin H.B."/>
            <person name="Matheny P.B."/>
            <person name="Slot J.C."/>
        </authorList>
    </citation>
    <scope>NUCLEOTIDE SEQUENCE [LARGE SCALE GENOMIC DNA]</scope>
    <source>
        <strain evidence="1 2">SRW20</strain>
    </source>
</reference>
<evidence type="ECO:0008006" key="3">
    <source>
        <dbReference type="Google" id="ProtNLM"/>
    </source>
</evidence>
<organism evidence="1 2">
    <name type="scientific">Gymnopilus dilepis</name>
    <dbReference type="NCBI Taxonomy" id="231916"/>
    <lineage>
        <taxon>Eukaryota</taxon>
        <taxon>Fungi</taxon>
        <taxon>Dikarya</taxon>
        <taxon>Basidiomycota</taxon>
        <taxon>Agaricomycotina</taxon>
        <taxon>Agaricomycetes</taxon>
        <taxon>Agaricomycetidae</taxon>
        <taxon>Agaricales</taxon>
        <taxon>Agaricineae</taxon>
        <taxon>Hymenogastraceae</taxon>
        <taxon>Gymnopilus</taxon>
    </lineage>
</organism>
<dbReference type="OrthoDB" id="2745898at2759"/>
<accession>A0A409W3Z2</accession>
<dbReference type="Proteomes" id="UP000284706">
    <property type="component" value="Unassembled WGS sequence"/>
</dbReference>
<evidence type="ECO:0000313" key="1">
    <source>
        <dbReference type="EMBL" id="PPQ73260.1"/>
    </source>
</evidence>
<protein>
    <recommendedName>
        <fullName evidence="3">F-box domain-containing protein</fullName>
    </recommendedName>
</protein>
<dbReference type="EMBL" id="NHYE01005414">
    <property type="protein sequence ID" value="PPQ73260.1"/>
    <property type="molecule type" value="Genomic_DNA"/>
</dbReference>